<protein>
    <submittedName>
        <fullName evidence="4">Copper amine oxidase N-terminal domain-containing protein</fullName>
    </submittedName>
    <submittedName>
        <fullName evidence="3">Trypsin-like peptidase domain-containing protein</fullName>
    </submittedName>
</protein>
<dbReference type="InterPro" id="IPR012854">
    <property type="entry name" value="Cu_amine_oxidase-like_N"/>
</dbReference>
<dbReference type="Pfam" id="PF13365">
    <property type="entry name" value="Trypsin_2"/>
    <property type="match status" value="1"/>
</dbReference>
<name>A0A1H8LM52_9BACL</name>
<dbReference type="InterPro" id="IPR036582">
    <property type="entry name" value="Mao_N_sf"/>
</dbReference>
<dbReference type="AlphaFoldDB" id="A0A1H8LM52"/>
<reference evidence="4 5" key="1">
    <citation type="submission" date="2016-10" db="EMBL/GenBank/DDBJ databases">
        <authorList>
            <person name="de Groot N.N."/>
        </authorList>
    </citation>
    <scope>NUCLEOTIDE SEQUENCE [LARGE SCALE GENOMIC DNA]</scope>
    <source>
        <strain evidence="4 5">CGMCC 1.10238</strain>
    </source>
</reference>
<dbReference type="EMBL" id="FODH01000004">
    <property type="protein sequence ID" value="SEO06282.1"/>
    <property type="molecule type" value="Genomic_DNA"/>
</dbReference>
<dbReference type="GO" id="GO:0006508">
    <property type="term" value="P:proteolysis"/>
    <property type="evidence" value="ECO:0007669"/>
    <property type="project" value="InterPro"/>
</dbReference>
<dbReference type="InterPro" id="IPR001940">
    <property type="entry name" value="Peptidase_S1C"/>
</dbReference>
<reference evidence="3 6" key="2">
    <citation type="submission" date="2021-06" db="EMBL/GenBank/DDBJ databases">
        <title>Whole genome sequence of Paenibacillus sophorae DSM23020 for comparative genomics.</title>
        <authorList>
            <person name="Kim M.-J."/>
            <person name="Lee G."/>
            <person name="Shin J.-H."/>
        </authorList>
    </citation>
    <scope>NUCLEOTIDE SEQUENCE [LARGE SCALE GENOMIC DNA]</scope>
    <source>
        <strain evidence="3 6">DSM 23020</strain>
    </source>
</reference>
<evidence type="ECO:0000259" key="2">
    <source>
        <dbReference type="Pfam" id="PF07833"/>
    </source>
</evidence>
<evidence type="ECO:0000256" key="1">
    <source>
        <dbReference type="ARBA" id="ARBA00022825"/>
    </source>
</evidence>
<dbReference type="SUPFAM" id="SSF50494">
    <property type="entry name" value="Trypsin-like serine proteases"/>
    <property type="match status" value="1"/>
</dbReference>
<evidence type="ECO:0000313" key="4">
    <source>
        <dbReference type="EMBL" id="SEO06282.1"/>
    </source>
</evidence>
<organism evidence="4 5">
    <name type="scientific">Paenibacillus sophorae</name>
    <dbReference type="NCBI Taxonomy" id="1333845"/>
    <lineage>
        <taxon>Bacteria</taxon>
        <taxon>Bacillati</taxon>
        <taxon>Bacillota</taxon>
        <taxon>Bacilli</taxon>
        <taxon>Bacillales</taxon>
        <taxon>Paenibacillaceae</taxon>
        <taxon>Paenibacillus</taxon>
    </lineage>
</organism>
<keyword evidence="1" id="KW-0645">Protease</keyword>
<dbReference type="PANTHER" id="PTHR22939">
    <property type="entry name" value="SERINE PROTEASE FAMILY S1C HTRA-RELATED"/>
    <property type="match status" value="1"/>
</dbReference>
<dbReference type="Proteomes" id="UP000683429">
    <property type="component" value="Chromosome"/>
</dbReference>
<evidence type="ECO:0000313" key="6">
    <source>
        <dbReference type="Proteomes" id="UP000683429"/>
    </source>
</evidence>
<gene>
    <name evidence="3" type="ORF">KP014_08745</name>
    <name evidence="4" type="ORF">SAMN04487895_104405</name>
</gene>
<sequence length="329" mass="36233">MKRYIVLFAFFFLVSISFETISLAHEGHLHSTKSNVAVLLSDGEICTHSDIKIDGQVYLKASDIFKCLNYKTNWDNKNKIFFIQEKIKLKLTANSDVLILNEKTTVLPDLSKVINGRLFIATSTIKIMFPKSIFDSTNNILYIFKKDILEDVDLLGKKMVMVKTYDQKGNKLDNGSGVIISPKGFVVTSLHVIQKADKIEVTLSDSSTLTAILVNKNDEYDIAILKVSSTNLDYISLGDSSKIKSGQEIITISAPLGLMNTISTGIISNQNRTIFEKNLIQITAPVYFGSSGGAVINTNGDLIGIITNGVENAANINFAVPVNKIKNLL</sequence>
<keyword evidence="1" id="KW-0378">Hydrolase</keyword>
<accession>A0A1H8LM52</accession>
<feature type="domain" description="Copper amine oxidase-like N-terminal" evidence="2">
    <location>
        <begin position="53"/>
        <end position="133"/>
    </location>
</feature>
<keyword evidence="6" id="KW-1185">Reference proteome</keyword>
<dbReference type="PRINTS" id="PR00834">
    <property type="entry name" value="PROTEASES2C"/>
</dbReference>
<dbReference type="Gene3D" id="3.30.457.10">
    <property type="entry name" value="Copper amine oxidase-like, N-terminal domain"/>
    <property type="match status" value="1"/>
</dbReference>
<dbReference type="RefSeq" id="WP_051500385.1">
    <property type="nucleotide sequence ID" value="NZ_CP076607.1"/>
</dbReference>
<dbReference type="InterPro" id="IPR009003">
    <property type="entry name" value="Peptidase_S1_PA"/>
</dbReference>
<evidence type="ECO:0000313" key="3">
    <source>
        <dbReference type="EMBL" id="QWU17230.1"/>
    </source>
</evidence>
<dbReference type="Proteomes" id="UP000198809">
    <property type="component" value="Unassembled WGS sequence"/>
</dbReference>
<dbReference type="SUPFAM" id="SSF55383">
    <property type="entry name" value="Copper amine oxidase, domain N"/>
    <property type="match status" value="1"/>
</dbReference>
<dbReference type="EMBL" id="CP076607">
    <property type="protein sequence ID" value="QWU17230.1"/>
    <property type="molecule type" value="Genomic_DNA"/>
</dbReference>
<proteinExistence type="predicted"/>
<keyword evidence="1" id="KW-0720">Serine protease</keyword>
<evidence type="ECO:0000313" key="5">
    <source>
        <dbReference type="Proteomes" id="UP000198809"/>
    </source>
</evidence>
<dbReference type="PANTHER" id="PTHR22939:SF129">
    <property type="entry name" value="SERINE PROTEASE HTRA2, MITOCHONDRIAL"/>
    <property type="match status" value="1"/>
</dbReference>
<dbReference type="Gene3D" id="2.40.10.120">
    <property type="match status" value="1"/>
</dbReference>
<dbReference type="OrthoDB" id="189537at2"/>
<dbReference type="GO" id="GO:0004252">
    <property type="term" value="F:serine-type endopeptidase activity"/>
    <property type="evidence" value="ECO:0007669"/>
    <property type="project" value="InterPro"/>
</dbReference>
<dbReference type="STRING" id="1333845.SAMN04487895_104405"/>
<dbReference type="Pfam" id="PF07833">
    <property type="entry name" value="Cu_amine_oxidN1"/>
    <property type="match status" value="1"/>
</dbReference>